<accession>A0A1W1WTM1</accession>
<dbReference type="AlphaFoldDB" id="A0A1W1WTM1"/>
<dbReference type="Proteomes" id="UP000192602">
    <property type="component" value="Unassembled WGS sequence"/>
</dbReference>
<dbReference type="PANTHER" id="PTHR30348:SF14">
    <property type="entry name" value="BLR8050 PROTEIN"/>
    <property type="match status" value="1"/>
</dbReference>
<keyword evidence="2" id="KW-1185">Reference proteome</keyword>
<dbReference type="STRING" id="1069081.SAMN05660197_1490"/>
<dbReference type="SUPFAM" id="SSF117396">
    <property type="entry name" value="TM1631-like"/>
    <property type="match status" value="1"/>
</dbReference>
<dbReference type="InterPro" id="IPR002763">
    <property type="entry name" value="DUF72"/>
</dbReference>
<evidence type="ECO:0000313" key="2">
    <source>
        <dbReference type="Proteomes" id="UP000192602"/>
    </source>
</evidence>
<dbReference type="OrthoDB" id="9780310at2"/>
<organism evidence="1 2">
    <name type="scientific">Nitratiruptor tergarcus DSM 16512</name>
    <dbReference type="NCBI Taxonomy" id="1069081"/>
    <lineage>
        <taxon>Bacteria</taxon>
        <taxon>Pseudomonadati</taxon>
        <taxon>Campylobacterota</taxon>
        <taxon>Epsilonproteobacteria</taxon>
        <taxon>Nautiliales</taxon>
        <taxon>Nitratiruptoraceae</taxon>
        <taxon>Nitratiruptor</taxon>
    </lineage>
</organism>
<evidence type="ECO:0000313" key="1">
    <source>
        <dbReference type="EMBL" id="SMC09668.1"/>
    </source>
</evidence>
<dbReference type="Pfam" id="PF01904">
    <property type="entry name" value="DUF72"/>
    <property type="match status" value="1"/>
</dbReference>
<dbReference type="InterPro" id="IPR036520">
    <property type="entry name" value="UPF0759_sf"/>
</dbReference>
<dbReference type="EMBL" id="FWWZ01000001">
    <property type="protein sequence ID" value="SMC09668.1"/>
    <property type="molecule type" value="Genomic_DNA"/>
</dbReference>
<proteinExistence type="predicted"/>
<dbReference type="RefSeq" id="WP_084275884.1">
    <property type="nucleotide sequence ID" value="NZ_AP026671.1"/>
</dbReference>
<dbReference type="Gene3D" id="3.20.20.410">
    <property type="entry name" value="Protein of unknown function UPF0759"/>
    <property type="match status" value="1"/>
</dbReference>
<dbReference type="PANTHER" id="PTHR30348">
    <property type="entry name" value="UNCHARACTERIZED PROTEIN YECE"/>
    <property type="match status" value="1"/>
</dbReference>
<gene>
    <name evidence="1" type="ORF">SAMN05660197_1490</name>
</gene>
<reference evidence="2" key="1">
    <citation type="submission" date="2017-04" db="EMBL/GenBank/DDBJ databases">
        <authorList>
            <person name="Varghese N."/>
            <person name="Submissions S."/>
        </authorList>
    </citation>
    <scope>NUCLEOTIDE SEQUENCE [LARGE SCALE GENOMIC DNA]</scope>
    <source>
        <strain evidence="2">DSM 16512</strain>
    </source>
</reference>
<protein>
    <submittedName>
        <fullName evidence="1">Uncharacterized conserved protein YecE, DUF72 family</fullName>
    </submittedName>
</protein>
<name>A0A1W1WTM1_9BACT</name>
<sequence>MTYIGTAGWSIPKVYAHLFPSEGTHLERYAKKFTITEINRTFYRLPRASTLQKWSEQTPPSFKFSAKLNRSFTHFHKLQSTQGLEEHIETLKNLGSKFFALLVQLPPSLEFNENVAKSFFEKLREIFSGYIALEARHESWKKSDKLLKELQIARVASDPPKFVFDSEPGGYEEFAYFRLHGSPKIYYSEYTKGFLQNLADRVKALRATDKVVIFDNTASGAAIKNALELKKLLDLK</sequence>